<dbReference type="InterPro" id="IPR029052">
    <property type="entry name" value="Metallo-depent_PP-like"/>
</dbReference>
<dbReference type="Pfam" id="PF00149">
    <property type="entry name" value="Metallophos"/>
    <property type="match status" value="1"/>
</dbReference>
<dbReference type="CDD" id="cd00144">
    <property type="entry name" value="MPP_PPP_family"/>
    <property type="match status" value="1"/>
</dbReference>
<dbReference type="PANTHER" id="PTHR42850:SF4">
    <property type="entry name" value="ZINC-DEPENDENT ENDOPOLYPHOSPHATASE"/>
    <property type="match status" value="1"/>
</dbReference>
<dbReference type="InterPro" id="IPR050126">
    <property type="entry name" value="Ap4A_hydrolase"/>
</dbReference>
<gene>
    <name evidence="2" type="ORF">NIES37_47180</name>
</gene>
<feature type="domain" description="Calcineurin-like phosphoesterase" evidence="1">
    <location>
        <begin position="9"/>
        <end position="173"/>
    </location>
</feature>
<keyword evidence="3" id="KW-1185">Reference proteome</keyword>
<dbReference type="SUPFAM" id="SSF56300">
    <property type="entry name" value="Metallo-dependent phosphatases"/>
    <property type="match status" value="1"/>
</dbReference>
<dbReference type="Proteomes" id="UP000218785">
    <property type="component" value="Chromosome"/>
</dbReference>
<dbReference type="PANTHER" id="PTHR42850">
    <property type="entry name" value="METALLOPHOSPHOESTERASE"/>
    <property type="match status" value="1"/>
</dbReference>
<dbReference type="Gene3D" id="3.60.21.10">
    <property type="match status" value="1"/>
</dbReference>
<dbReference type="GO" id="GO:0110154">
    <property type="term" value="P:RNA decapping"/>
    <property type="evidence" value="ECO:0007669"/>
    <property type="project" value="TreeGrafter"/>
</dbReference>
<sequence>MSQTNQRRIVIGDVHGHYEGLMTLLTAIAPSSNDQLYFLGDLIDRGPQSSQVVNFVKQNNYPCLLGNHEQMLLNVLNNGGATSTQAMQAWLYSGGQATIASYQEATIPQEHIDWFKALPTYLDLGDVWLTHAGLDPVIPLAKQTAEQFCWIREEFHGIEKPYFPDKLIIIGHTITFTLPGVNPGQLAQGRGWLDIDTGAYHPRSGWLTALDVTNNLVYQVNVFRKRVRSLPLAEATVTIDPAEIKGARHNKQRA</sequence>
<dbReference type="AlphaFoldDB" id="A0A1Z4N4Z7"/>
<protein>
    <submittedName>
        <fullName evidence="2">Metallophosphoesterase</fullName>
    </submittedName>
</protein>
<evidence type="ECO:0000313" key="2">
    <source>
        <dbReference type="EMBL" id="BAZ00722.1"/>
    </source>
</evidence>
<dbReference type="GO" id="GO:0008803">
    <property type="term" value="F:bis(5'-nucleosyl)-tetraphosphatase (symmetrical) activity"/>
    <property type="evidence" value="ECO:0007669"/>
    <property type="project" value="TreeGrafter"/>
</dbReference>
<dbReference type="EMBL" id="AP018248">
    <property type="protein sequence ID" value="BAZ00722.1"/>
    <property type="molecule type" value="Genomic_DNA"/>
</dbReference>
<organism evidence="2 3">
    <name type="scientific">Tolypothrix tenuis PCC 7101</name>
    <dbReference type="NCBI Taxonomy" id="231146"/>
    <lineage>
        <taxon>Bacteria</taxon>
        <taxon>Bacillati</taxon>
        <taxon>Cyanobacteriota</taxon>
        <taxon>Cyanophyceae</taxon>
        <taxon>Nostocales</taxon>
        <taxon>Tolypothrichaceae</taxon>
        <taxon>Tolypothrix</taxon>
    </lineage>
</organism>
<proteinExistence type="predicted"/>
<dbReference type="GO" id="GO:0016791">
    <property type="term" value="F:phosphatase activity"/>
    <property type="evidence" value="ECO:0007669"/>
    <property type="project" value="TreeGrafter"/>
</dbReference>
<dbReference type="GO" id="GO:0005737">
    <property type="term" value="C:cytoplasm"/>
    <property type="evidence" value="ECO:0007669"/>
    <property type="project" value="TreeGrafter"/>
</dbReference>
<evidence type="ECO:0000313" key="3">
    <source>
        <dbReference type="Proteomes" id="UP000218785"/>
    </source>
</evidence>
<dbReference type="InterPro" id="IPR004843">
    <property type="entry name" value="Calcineurin-like_PHP"/>
</dbReference>
<dbReference type="KEGG" id="ttq:NIES37_47180"/>
<accession>A0A1Z4N4Z7</accession>
<name>A0A1Z4N4Z7_9CYAN</name>
<dbReference type="RefSeq" id="WP_096579809.1">
    <property type="nucleotide sequence ID" value="NZ_CAWNJS010000001.1"/>
</dbReference>
<evidence type="ECO:0000259" key="1">
    <source>
        <dbReference type="Pfam" id="PF00149"/>
    </source>
</evidence>
<reference evidence="2 3" key="1">
    <citation type="submission" date="2017-06" db="EMBL/GenBank/DDBJ databases">
        <title>Genome sequencing of cyanobaciteial culture collection at National Institute for Environmental Studies (NIES).</title>
        <authorList>
            <person name="Hirose Y."/>
            <person name="Shimura Y."/>
            <person name="Fujisawa T."/>
            <person name="Nakamura Y."/>
            <person name="Kawachi M."/>
        </authorList>
    </citation>
    <scope>NUCLEOTIDE SEQUENCE [LARGE SCALE GENOMIC DNA]</scope>
    <source>
        <strain evidence="2 3">NIES-37</strain>
    </source>
</reference>